<evidence type="ECO:0008006" key="4">
    <source>
        <dbReference type="Google" id="ProtNLM"/>
    </source>
</evidence>
<proteinExistence type="predicted"/>
<comment type="caution">
    <text evidence="2">The sequence shown here is derived from an EMBL/GenBank/DDBJ whole genome shotgun (WGS) entry which is preliminary data.</text>
</comment>
<reference evidence="2 3" key="1">
    <citation type="submission" date="2020-08" db="EMBL/GenBank/DDBJ databases">
        <title>Genomic Encyclopedia of Type Strains, Phase IV (KMG-IV): sequencing the most valuable type-strain genomes for metagenomic binning, comparative biology and taxonomic classification.</title>
        <authorList>
            <person name="Goeker M."/>
        </authorList>
    </citation>
    <scope>NUCLEOTIDE SEQUENCE [LARGE SCALE GENOMIC DNA]</scope>
    <source>
        <strain evidence="2 3">DSM 25799</strain>
    </source>
</reference>
<keyword evidence="1" id="KW-1133">Transmembrane helix</keyword>
<dbReference type="EMBL" id="JACHHK010000002">
    <property type="protein sequence ID" value="MBB5182626.1"/>
    <property type="molecule type" value="Genomic_DNA"/>
</dbReference>
<sequence length="145" mass="16847">MKKLLIRGACIAFIVVVVFVCVAFWLDNRAGQVDEAVVEYGQSQLYSKKDMNAAADILKEKFKEFNGCELHKIYYTSDERSENERKELNEQGNSYTQCMIFRTSFHSPKFSTNGGWDKDTEYTDWQWVFAKDDSGNWQLISYGHP</sequence>
<dbReference type="AlphaFoldDB" id="A0A7W8CWI1"/>
<evidence type="ECO:0000313" key="2">
    <source>
        <dbReference type="EMBL" id="MBB5182626.1"/>
    </source>
</evidence>
<feature type="transmembrane region" description="Helical" evidence="1">
    <location>
        <begin position="6"/>
        <end position="26"/>
    </location>
</feature>
<dbReference type="RefSeq" id="WP_183327459.1">
    <property type="nucleotide sequence ID" value="NZ_JACHHK010000002.1"/>
</dbReference>
<keyword evidence="1" id="KW-0472">Membrane</keyword>
<organism evidence="2 3">
    <name type="scientific">Catenisphaera adipataccumulans</name>
    <dbReference type="NCBI Taxonomy" id="700500"/>
    <lineage>
        <taxon>Bacteria</taxon>
        <taxon>Bacillati</taxon>
        <taxon>Bacillota</taxon>
        <taxon>Erysipelotrichia</taxon>
        <taxon>Erysipelotrichales</taxon>
        <taxon>Erysipelotrichaceae</taxon>
        <taxon>Catenisphaera</taxon>
    </lineage>
</organism>
<evidence type="ECO:0000313" key="3">
    <source>
        <dbReference type="Proteomes" id="UP000539953"/>
    </source>
</evidence>
<accession>A0A7W8CWI1</accession>
<name>A0A7W8CWI1_9FIRM</name>
<protein>
    <recommendedName>
        <fullName evidence="4">DUF4829 domain-containing protein</fullName>
    </recommendedName>
</protein>
<keyword evidence="1" id="KW-0812">Transmembrane</keyword>
<keyword evidence="3" id="KW-1185">Reference proteome</keyword>
<dbReference type="Proteomes" id="UP000539953">
    <property type="component" value="Unassembled WGS sequence"/>
</dbReference>
<gene>
    <name evidence="2" type="ORF">HNQ47_000645</name>
</gene>
<evidence type="ECO:0000256" key="1">
    <source>
        <dbReference type="SAM" id="Phobius"/>
    </source>
</evidence>